<dbReference type="Proteomes" id="UP000030764">
    <property type="component" value="Unassembled WGS sequence"/>
</dbReference>
<proteinExistence type="predicted"/>
<sequence length="98" mass="10870">MKTDPAERGLLKVHVPHAIVGSGLVETDHAEKEHGKSVAPKAAAFLIHAFSLVVMRSPCFVNRHPISRSNSGKLKTNEPKQYNQRQQNASVQYGKRDK</sequence>
<feature type="region of interest" description="Disordered" evidence="1">
    <location>
        <begin position="64"/>
        <end position="98"/>
    </location>
</feature>
<dbReference type="EMBL" id="KL367480">
    <property type="protein sequence ID" value="KFD71841.1"/>
    <property type="molecule type" value="Genomic_DNA"/>
</dbReference>
<dbReference type="EMBL" id="KL363216">
    <property type="protein sequence ID" value="KFD53490.1"/>
    <property type="molecule type" value="Genomic_DNA"/>
</dbReference>
<evidence type="ECO:0000313" key="3">
    <source>
        <dbReference type="EMBL" id="KFD71841.1"/>
    </source>
</evidence>
<dbReference type="AlphaFoldDB" id="A0A085NQU5"/>
<feature type="compositionally biased region" description="Polar residues" evidence="1">
    <location>
        <begin position="67"/>
        <end position="91"/>
    </location>
</feature>
<evidence type="ECO:0000313" key="2">
    <source>
        <dbReference type="EMBL" id="KFD53490.1"/>
    </source>
</evidence>
<gene>
    <name evidence="2" type="ORF">M513_05596</name>
    <name evidence="3" type="ORF">M514_05596</name>
</gene>
<keyword evidence="4" id="KW-1185">Reference proteome</keyword>
<dbReference type="Proteomes" id="UP000030758">
    <property type="component" value="Unassembled WGS sequence"/>
</dbReference>
<reference evidence="3 4" key="1">
    <citation type="journal article" date="2014" name="Nat. Genet.">
        <title>Genome and transcriptome of the porcine whipworm Trichuris suis.</title>
        <authorList>
            <person name="Jex A.R."/>
            <person name="Nejsum P."/>
            <person name="Schwarz E.M."/>
            <person name="Hu L."/>
            <person name="Young N.D."/>
            <person name="Hall R.S."/>
            <person name="Korhonen P.K."/>
            <person name="Liao S."/>
            <person name="Thamsborg S."/>
            <person name="Xia J."/>
            <person name="Xu P."/>
            <person name="Wang S."/>
            <person name="Scheerlinck J.P."/>
            <person name="Hofmann A."/>
            <person name="Sternberg P.W."/>
            <person name="Wang J."/>
            <person name="Gasser R.B."/>
        </authorList>
    </citation>
    <scope>NUCLEOTIDE SEQUENCE [LARGE SCALE GENOMIC DNA]</scope>
    <source>
        <strain evidence="3">DCEP-RM93F</strain>
        <strain evidence="2">DCEP-RM93M</strain>
    </source>
</reference>
<evidence type="ECO:0000313" key="4">
    <source>
        <dbReference type="Proteomes" id="UP000030764"/>
    </source>
</evidence>
<accession>A0A085NQU5</accession>
<name>A0A085NQU5_9BILA</name>
<evidence type="ECO:0000256" key="1">
    <source>
        <dbReference type="SAM" id="MobiDB-lite"/>
    </source>
</evidence>
<protein>
    <submittedName>
        <fullName evidence="3">Uncharacterized protein</fullName>
    </submittedName>
</protein>
<organism evidence="3">
    <name type="scientific">Trichuris suis</name>
    <name type="common">pig whipworm</name>
    <dbReference type="NCBI Taxonomy" id="68888"/>
    <lineage>
        <taxon>Eukaryota</taxon>
        <taxon>Metazoa</taxon>
        <taxon>Ecdysozoa</taxon>
        <taxon>Nematoda</taxon>
        <taxon>Enoplea</taxon>
        <taxon>Dorylaimia</taxon>
        <taxon>Trichinellida</taxon>
        <taxon>Trichuridae</taxon>
        <taxon>Trichuris</taxon>
    </lineage>
</organism>